<dbReference type="GeneID" id="140014591"/>
<organism evidence="4 7">
    <name type="scientific">Coffea arabica</name>
    <name type="common">Arabian coffee</name>
    <dbReference type="NCBI Taxonomy" id="13443"/>
    <lineage>
        <taxon>Eukaryota</taxon>
        <taxon>Viridiplantae</taxon>
        <taxon>Streptophyta</taxon>
        <taxon>Embryophyta</taxon>
        <taxon>Tracheophyta</taxon>
        <taxon>Spermatophyta</taxon>
        <taxon>Magnoliopsida</taxon>
        <taxon>eudicotyledons</taxon>
        <taxon>Gunneridae</taxon>
        <taxon>Pentapetalae</taxon>
        <taxon>asterids</taxon>
        <taxon>lamiids</taxon>
        <taxon>Gentianales</taxon>
        <taxon>Rubiaceae</taxon>
        <taxon>Ixoroideae</taxon>
        <taxon>Gardenieae complex</taxon>
        <taxon>Bertiereae - Coffeeae clade</taxon>
        <taxon>Coffeeae</taxon>
        <taxon>Coffea</taxon>
    </lineage>
</organism>
<dbReference type="SUPFAM" id="SSF53098">
    <property type="entry name" value="Ribonuclease H-like"/>
    <property type="match status" value="1"/>
</dbReference>
<dbReference type="RefSeq" id="XP_071921753.1">
    <property type="nucleotide sequence ID" value="XM_072065652.1"/>
</dbReference>
<evidence type="ECO:0000313" key="4">
    <source>
        <dbReference type="Proteomes" id="UP001652660"/>
    </source>
</evidence>
<dbReference type="PANTHER" id="PTHR47723:SF19">
    <property type="entry name" value="POLYNUCLEOTIDYL TRANSFERASE, RIBONUCLEASE H-LIKE SUPERFAMILY PROTEIN"/>
    <property type="match status" value="1"/>
</dbReference>
<dbReference type="Proteomes" id="UP001652660">
    <property type="component" value="Chromosome 9e"/>
</dbReference>
<dbReference type="Pfam" id="PF13456">
    <property type="entry name" value="RVT_3"/>
    <property type="match status" value="1"/>
</dbReference>
<keyword evidence="1" id="KW-0812">Transmembrane</keyword>
<protein>
    <submittedName>
        <fullName evidence="5 6">Uncharacterized protein</fullName>
    </submittedName>
</protein>
<keyword evidence="1" id="KW-0472">Membrane</keyword>
<evidence type="ECO:0000256" key="1">
    <source>
        <dbReference type="SAM" id="Phobius"/>
    </source>
</evidence>
<dbReference type="InterPro" id="IPR036397">
    <property type="entry name" value="RNaseH_sf"/>
</dbReference>
<evidence type="ECO:0000313" key="6">
    <source>
        <dbReference type="RefSeq" id="XP_071921754.1"/>
    </source>
</evidence>
<dbReference type="InterPro" id="IPR053151">
    <property type="entry name" value="RNase_H-like"/>
</dbReference>
<dbReference type="RefSeq" id="XP_071921754.1">
    <property type="nucleotide sequence ID" value="XM_072065653.1"/>
</dbReference>
<proteinExistence type="predicted"/>
<dbReference type="InterPro" id="IPR012337">
    <property type="entry name" value="RNaseH-like_sf"/>
</dbReference>
<evidence type="ECO:0000259" key="2">
    <source>
        <dbReference type="Pfam" id="PF13456"/>
    </source>
</evidence>
<dbReference type="CDD" id="cd06222">
    <property type="entry name" value="RNase_H_like"/>
    <property type="match status" value="1"/>
</dbReference>
<feature type="transmembrane region" description="Helical" evidence="1">
    <location>
        <begin position="6"/>
        <end position="24"/>
    </location>
</feature>
<keyword evidence="4" id="KW-1185">Reference proteome</keyword>
<dbReference type="RefSeq" id="XP_071921756.1">
    <property type="nucleotide sequence ID" value="XM_072065655.1"/>
</dbReference>
<feature type="domain" description="RNase H type-1" evidence="2">
    <location>
        <begin position="195"/>
        <end position="283"/>
    </location>
</feature>
<dbReference type="Gene3D" id="3.30.420.10">
    <property type="entry name" value="Ribonuclease H-like superfamily/Ribonuclease H"/>
    <property type="match status" value="1"/>
</dbReference>
<name>A0ABM4VQG0_COFAR</name>
<reference evidence="5 6" key="1">
    <citation type="submission" date="2025-05" db="UniProtKB">
        <authorList>
            <consortium name="RefSeq"/>
        </authorList>
    </citation>
    <scope>IDENTIFICATION</scope>
    <source>
        <tissue evidence="5 6">Leaves</tissue>
    </source>
</reference>
<dbReference type="Pfam" id="PF13966">
    <property type="entry name" value="zf-RVT"/>
    <property type="match status" value="1"/>
</dbReference>
<accession>A0ABM4VQG0</accession>
<evidence type="ECO:0000259" key="3">
    <source>
        <dbReference type="Pfam" id="PF13966"/>
    </source>
</evidence>
<dbReference type="InterPro" id="IPR002156">
    <property type="entry name" value="RNaseH_domain"/>
</dbReference>
<sequence length="286" mass="32632">MVSRRYIWNLRIPLCISIFMWRLLNNAIPLPDILQSLGFNMHSKCPFYPSCETLDHLFSLCPLADELWSFFERLLDISRSRNDEILARLQGLWSHSTESSTRGCFSQVLPAVVCWEIWKDRNLHFFEGIVTLAAQLRRLIMMNVQAIVRAWPRPSKNSDAGLPTTGLISFPAPRRPCSKQTFFWEAPPFPLTKLNMDGSSLGNPELSGGRGIIRDHSGHVLAAFSTFFGHCTSLEAEARALLEGLLNCQAHGCSWVWIEMDFKVLLDVIRVKVKCPWRIDNIVCQI</sequence>
<dbReference type="InterPro" id="IPR026960">
    <property type="entry name" value="RVT-Znf"/>
</dbReference>
<gene>
    <name evidence="7" type="primary">LOC140014591</name>
    <name evidence="5" type="synonym">LOC140014589</name>
    <name evidence="6" type="synonym">LOC140014590</name>
</gene>
<dbReference type="InterPro" id="IPR044730">
    <property type="entry name" value="RNase_H-like_dom_plant"/>
</dbReference>
<dbReference type="PANTHER" id="PTHR47723">
    <property type="entry name" value="OS05G0353850 PROTEIN"/>
    <property type="match status" value="1"/>
</dbReference>
<evidence type="ECO:0000313" key="7">
    <source>
        <dbReference type="RefSeq" id="XP_071921756.1"/>
    </source>
</evidence>
<keyword evidence="1" id="KW-1133">Transmembrane helix</keyword>
<feature type="domain" description="Reverse transcriptase zinc-binding" evidence="3">
    <location>
        <begin position="5"/>
        <end position="68"/>
    </location>
</feature>
<evidence type="ECO:0000313" key="5">
    <source>
        <dbReference type="RefSeq" id="XP_071921753.1"/>
    </source>
</evidence>